<sequence length="71" mass="8101">MCSIQFLFAYLIYQFNLQYANIVLIFRSDRILNIATAQGAKPVVLIERNDPHAIHFNDSDVRNSAAETVTE</sequence>
<proteinExistence type="predicted"/>
<organism evidence="4">
    <name type="scientific">Brugia pahangi</name>
    <name type="common">Filarial nematode worm</name>
    <dbReference type="NCBI Taxonomy" id="6280"/>
    <lineage>
        <taxon>Eukaryota</taxon>
        <taxon>Metazoa</taxon>
        <taxon>Ecdysozoa</taxon>
        <taxon>Nematoda</taxon>
        <taxon>Chromadorea</taxon>
        <taxon>Rhabditida</taxon>
        <taxon>Spirurina</taxon>
        <taxon>Spiruromorpha</taxon>
        <taxon>Filarioidea</taxon>
        <taxon>Onchocercidae</taxon>
        <taxon>Brugia</taxon>
    </lineage>
</organism>
<accession>A0A0N4TPG5</accession>
<reference evidence="2 3" key="2">
    <citation type="submission" date="2018-11" db="EMBL/GenBank/DDBJ databases">
        <authorList>
            <consortium name="Pathogen Informatics"/>
        </authorList>
    </citation>
    <scope>NUCLEOTIDE SEQUENCE [LARGE SCALE GENOMIC DNA]</scope>
</reference>
<gene>
    <name evidence="2" type="ORF">BPAG_LOCUS10398</name>
</gene>
<dbReference type="Proteomes" id="UP000278627">
    <property type="component" value="Unassembled WGS sequence"/>
</dbReference>
<feature type="transmembrane region" description="Helical" evidence="1">
    <location>
        <begin position="6"/>
        <end position="26"/>
    </location>
</feature>
<evidence type="ECO:0000313" key="3">
    <source>
        <dbReference type="Proteomes" id="UP000278627"/>
    </source>
</evidence>
<dbReference type="EMBL" id="UZAD01013185">
    <property type="protein sequence ID" value="VDN91584.1"/>
    <property type="molecule type" value="Genomic_DNA"/>
</dbReference>
<dbReference type="WBParaSite" id="BPAG_0001043601-mRNA-1">
    <property type="protein sequence ID" value="BPAG_0001043601-mRNA-1"/>
    <property type="gene ID" value="BPAG_0001043601"/>
</dbReference>
<keyword evidence="1" id="KW-0472">Membrane</keyword>
<name>A0A0N4TPG5_BRUPA</name>
<keyword evidence="1" id="KW-1133">Transmembrane helix</keyword>
<keyword evidence="1" id="KW-0812">Transmembrane</keyword>
<dbReference type="AlphaFoldDB" id="A0A0N4TPG5"/>
<protein>
    <submittedName>
        <fullName evidence="4">Usp domain-containing protein</fullName>
    </submittedName>
</protein>
<evidence type="ECO:0000313" key="4">
    <source>
        <dbReference type="WBParaSite" id="BPAG_0001043601-mRNA-1"/>
    </source>
</evidence>
<evidence type="ECO:0000313" key="2">
    <source>
        <dbReference type="EMBL" id="VDN91584.1"/>
    </source>
</evidence>
<keyword evidence="3" id="KW-1185">Reference proteome</keyword>
<reference evidence="4" key="1">
    <citation type="submission" date="2017-02" db="UniProtKB">
        <authorList>
            <consortium name="WormBaseParasite"/>
        </authorList>
    </citation>
    <scope>IDENTIFICATION</scope>
</reference>
<evidence type="ECO:0000256" key="1">
    <source>
        <dbReference type="SAM" id="Phobius"/>
    </source>
</evidence>